<organism evidence="1 2">
    <name type="scientific">Anguilla anguilla</name>
    <name type="common">European freshwater eel</name>
    <name type="synonym">Muraena anguilla</name>
    <dbReference type="NCBI Taxonomy" id="7936"/>
    <lineage>
        <taxon>Eukaryota</taxon>
        <taxon>Metazoa</taxon>
        <taxon>Chordata</taxon>
        <taxon>Craniata</taxon>
        <taxon>Vertebrata</taxon>
        <taxon>Euteleostomi</taxon>
        <taxon>Actinopterygii</taxon>
        <taxon>Neopterygii</taxon>
        <taxon>Teleostei</taxon>
        <taxon>Anguilliformes</taxon>
        <taxon>Anguillidae</taxon>
        <taxon>Anguilla</taxon>
    </lineage>
</organism>
<dbReference type="AlphaFoldDB" id="A0A9D3M888"/>
<gene>
    <name evidence="1" type="ORF">ANANG_G00179400</name>
</gene>
<keyword evidence="2" id="KW-1185">Reference proteome</keyword>
<accession>A0A9D3M888</accession>
<reference evidence="1" key="1">
    <citation type="submission" date="2021-01" db="EMBL/GenBank/DDBJ databases">
        <title>A chromosome-scale assembly of European eel, Anguilla anguilla.</title>
        <authorList>
            <person name="Henkel C."/>
            <person name="Jong-Raadsen S.A."/>
            <person name="Dufour S."/>
            <person name="Weltzien F.-A."/>
            <person name="Palstra A.P."/>
            <person name="Pelster B."/>
            <person name="Spaink H.P."/>
            <person name="Van Den Thillart G.E."/>
            <person name="Jansen H."/>
            <person name="Zahm M."/>
            <person name="Klopp C."/>
            <person name="Cedric C."/>
            <person name="Louis A."/>
            <person name="Berthelot C."/>
            <person name="Parey E."/>
            <person name="Roest Crollius H."/>
            <person name="Montfort J."/>
            <person name="Robinson-Rechavi M."/>
            <person name="Bucao C."/>
            <person name="Bouchez O."/>
            <person name="Gislard M."/>
            <person name="Lluch J."/>
            <person name="Milhes M."/>
            <person name="Lampietro C."/>
            <person name="Lopez Roques C."/>
            <person name="Donnadieu C."/>
            <person name="Braasch I."/>
            <person name="Desvignes T."/>
            <person name="Postlethwait J."/>
            <person name="Bobe J."/>
            <person name="Guiguen Y."/>
            <person name="Dirks R."/>
        </authorList>
    </citation>
    <scope>NUCLEOTIDE SEQUENCE</scope>
    <source>
        <strain evidence="1">Tag_6206</strain>
        <tissue evidence="1">Liver</tissue>
    </source>
</reference>
<evidence type="ECO:0000313" key="1">
    <source>
        <dbReference type="EMBL" id="KAG5842605.1"/>
    </source>
</evidence>
<name>A0A9D3M888_ANGAN</name>
<proteinExistence type="predicted"/>
<protein>
    <submittedName>
        <fullName evidence="1">Uncharacterized protein</fullName>
    </submittedName>
</protein>
<comment type="caution">
    <text evidence="1">The sequence shown here is derived from an EMBL/GenBank/DDBJ whole genome shotgun (WGS) entry which is preliminary data.</text>
</comment>
<evidence type="ECO:0000313" key="2">
    <source>
        <dbReference type="Proteomes" id="UP001044222"/>
    </source>
</evidence>
<dbReference type="Proteomes" id="UP001044222">
    <property type="component" value="Chromosome 9"/>
</dbReference>
<dbReference type="EMBL" id="JAFIRN010000009">
    <property type="protein sequence ID" value="KAG5842605.1"/>
    <property type="molecule type" value="Genomic_DNA"/>
</dbReference>
<sequence>MLELPALGLLQWPGSPARVLSVSSTCPLLSLILFLFSQDLLSSAKWFCRPHHTPYWPKRAPTTIKQTKYN</sequence>